<feature type="compositionally biased region" description="Basic and acidic residues" evidence="6">
    <location>
        <begin position="270"/>
        <end position="283"/>
    </location>
</feature>
<feature type="region of interest" description="Disordered" evidence="6">
    <location>
        <begin position="60"/>
        <end position="350"/>
    </location>
</feature>
<dbReference type="GO" id="GO:0006325">
    <property type="term" value="P:chromatin organization"/>
    <property type="evidence" value="ECO:0007669"/>
    <property type="project" value="TreeGrafter"/>
</dbReference>
<sequence length="350" mass="37736">MGKGCSGFQPRRRNRNWWEEKMRGNLNRLEQFSRTPGAGAFFSSGCCPLHATRATRPDRRFAFPAVKEDPRRGGTGLRVGRRQAAAPPPGAGRRALPPLPARRGAAAGPNGPRARPPRPARPASDPRGLPLISPLPSERGARRSRAANQEPGLPRSAHPVGEAGAGGGGCRGAGGGAAGTGRGQSCGHQRRRCRRRRRHHRADPRFCRSFLRRFTFAARSRDIMPKRKSPEGAEGKDAAKVTKQEPTRRSARLSAVFGFQVVLKPAPPKPEPKPRKTTKKEPGTKANKGAKGKKDEKQEAAKEGTTPSENGENKAEEIRISRSTVSVSTSRGAPPSTLSVKGQIETVKVK</sequence>
<comment type="similarity">
    <text evidence="2">Belongs to the HMGN family.</text>
</comment>
<evidence type="ECO:0000256" key="1">
    <source>
        <dbReference type="ARBA" id="ARBA00004123"/>
    </source>
</evidence>
<feature type="compositionally biased region" description="Low complexity" evidence="6">
    <location>
        <begin position="91"/>
        <end position="113"/>
    </location>
</feature>
<accession>A0A8C4TUS2</accession>
<dbReference type="GO" id="GO:0031492">
    <property type="term" value="F:nucleosomal DNA binding"/>
    <property type="evidence" value="ECO:0007669"/>
    <property type="project" value="InterPro"/>
</dbReference>
<evidence type="ECO:0000256" key="4">
    <source>
        <dbReference type="ARBA" id="ARBA00023125"/>
    </source>
</evidence>
<dbReference type="Ensembl" id="ENSFTIT00000001431.1">
    <property type="protein sequence ID" value="ENSFTIP00000001360.1"/>
    <property type="gene ID" value="ENSFTIG00000000950.1"/>
</dbReference>
<proteinExistence type="inferred from homology"/>
<organism evidence="7 8">
    <name type="scientific">Falco tinnunculus</name>
    <name type="common">Common kestrel</name>
    <dbReference type="NCBI Taxonomy" id="100819"/>
    <lineage>
        <taxon>Eukaryota</taxon>
        <taxon>Metazoa</taxon>
        <taxon>Chordata</taxon>
        <taxon>Craniata</taxon>
        <taxon>Vertebrata</taxon>
        <taxon>Euteleostomi</taxon>
        <taxon>Archelosauria</taxon>
        <taxon>Archosauria</taxon>
        <taxon>Dinosauria</taxon>
        <taxon>Saurischia</taxon>
        <taxon>Theropoda</taxon>
        <taxon>Coelurosauria</taxon>
        <taxon>Aves</taxon>
        <taxon>Neognathae</taxon>
        <taxon>Neoaves</taxon>
        <taxon>Telluraves</taxon>
        <taxon>Australaves</taxon>
        <taxon>Falconiformes</taxon>
        <taxon>Falconidae</taxon>
        <taxon>Falco</taxon>
    </lineage>
</organism>
<dbReference type="AlphaFoldDB" id="A0A8C4TUS2"/>
<dbReference type="InterPro" id="IPR000079">
    <property type="entry name" value="HMGN_fam"/>
</dbReference>
<dbReference type="GO" id="GO:0000785">
    <property type="term" value="C:chromatin"/>
    <property type="evidence" value="ECO:0007669"/>
    <property type="project" value="InterPro"/>
</dbReference>
<feature type="compositionally biased region" description="Basic residues" evidence="6">
    <location>
        <begin position="188"/>
        <end position="202"/>
    </location>
</feature>
<name>A0A8C4TUS2_FALTI</name>
<feature type="compositionally biased region" description="Basic and acidic residues" evidence="6">
    <location>
        <begin position="292"/>
        <end position="302"/>
    </location>
</feature>
<keyword evidence="4" id="KW-0238">DNA-binding</keyword>
<feature type="compositionally biased region" description="Basic and acidic residues" evidence="6">
    <location>
        <begin position="60"/>
        <end position="72"/>
    </location>
</feature>
<evidence type="ECO:0000256" key="3">
    <source>
        <dbReference type="ARBA" id="ARBA00022145"/>
    </source>
</evidence>
<feature type="compositionally biased region" description="Gly residues" evidence="6">
    <location>
        <begin position="163"/>
        <end position="184"/>
    </location>
</feature>
<evidence type="ECO:0000256" key="5">
    <source>
        <dbReference type="ARBA" id="ARBA00023242"/>
    </source>
</evidence>
<dbReference type="PANTHER" id="PTHR23087:SF2">
    <property type="entry name" value="HIGH MOBILITY GROUP NUCLEOSOME-BINDING DOMAIN-CONTAINING PROTEIN 3"/>
    <property type="match status" value="1"/>
</dbReference>
<dbReference type="Pfam" id="PF01101">
    <property type="entry name" value="HMG14_17"/>
    <property type="match status" value="1"/>
</dbReference>
<dbReference type="PRINTS" id="PR00925">
    <property type="entry name" value="NONHISHMG17"/>
</dbReference>
<dbReference type="GO" id="GO:0005634">
    <property type="term" value="C:nucleus"/>
    <property type="evidence" value="ECO:0007669"/>
    <property type="project" value="UniProtKB-SubCell"/>
</dbReference>
<protein>
    <recommendedName>
        <fullName evidence="3">High mobility group nucleosome-binding domain-containing protein 3</fullName>
    </recommendedName>
</protein>
<evidence type="ECO:0000256" key="2">
    <source>
        <dbReference type="ARBA" id="ARBA00007696"/>
    </source>
</evidence>
<keyword evidence="8" id="KW-1185">Reference proteome</keyword>
<keyword evidence="5" id="KW-0539">Nucleus</keyword>
<feature type="compositionally biased region" description="Basic and acidic residues" evidence="6">
    <location>
        <begin position="219"/>
        <end position="248"/>
    </location>
</feature>
<dbReference type="Proteomes" id="UP000694562">
    <property type="component" value="Unplaced"/>
</dbReference>
<reference evidence="7" key="2">
    <citation type="submission" date="2025-09" db="UniProtKB">
        <authorList>
            <consortium name="Ensembl"/>
        </authorList>
    </citation>
    <scope>IDENTIFICATION</scope>
</reference>
<evidence type="ECO:0000313" key="7">
    <source>
        <dbReference type="Ensembl" id="ENSFTIP00000001360.1"/>
    </source>
</evidence>
<dbReference type="PANTHER" id="PTHR23087">
    <property type="entry name" value="NONHISTONE CHROMOSOMAL PROTEIN HMG"/>
    <property type="match status" value="1"/>
</dbReference>
<comment type="subcellular location">
    <subcellularLocation>
        <location evidence="1">Nucleus</location>
    </subcellularLocation>
</comment>
<dbReference type="SMART" id="SM00527">
    <property type="entry name" value="HMG17"/>
    <property type="match status" value="1"/>
</dbReference>
<feature type="compositionally biased region" description="Basic and acidic residues" evidence="6">
    <location>
        <begin position="311"/>
        <end position="320"/>
    </location>
</feature>
<reference evidence="7" key="1">
    <citation type="submission" date="2025-08" db="UniProtKB">
        <authorList>
            <consortium name="Ensembl"/>
        </authorList>
    </citation>
    <scope>IDENTIFICATION</scope>
</reference>
<evidence type="ECO:0000313" key="8">
    <source>
        <dbReference type="Proteomes" id="UP000694562"/>
    </source>
</evidence>
<feature type="compositionally biased region" description="Low complexity" evidence="6">
    <location>
        <begin position="321"/>
        <end position="331"/>
    </location>
</feature>
<dbReference type="OrthoDB" id="8956258at2759"/>
<evidence type="ECO:0000256" key="6">
    <source>
        <dbReference type="SAM" id="MobiDB-lite"/>
    </source>
</evidence>